<evidence type="ECO:0000259" key="2">
    <source>
        <dbReference type="Pfam" id="PF00441"/>
    </source>
</evidence>
<evidence type="ECO:0000256" key="1">
    <source>
        <dbReference type="ARBA" id="ARBA00022630"/>
    </source>
</evidence>
<keyword evidence="4" id="KW-1185">Reference proteome</keyword>
<evidence type="ECO:0000313" key="4">
    <source>
        <dbReference type="Proteomes" id="UP000252914"/>
    </source>
</evidence>
<organism evidence="3 4">
    <name type="scientific">Streptomyces diacarni</name>
    <dbReference type="NCBI Taxonomy" id="2800381"/>
    <lineage>
        <taxon>Bacteria</taxon>
        <taxon>Bacillati</taxon>
        <taxon>Actinomycetota</taxon>
        <taxon>Actinomycetes</taxon>
        <taxon>Kitasatosporales</taxon>
        <taxon>Streptomycetaceae</taxon>
        <taxon>Streptomyces</taxon>
    </lineage>
</organism>
<dbReference type="SUPFAM" id="SSF47203">
    <property type="entry name" value="Acyl-CoA dehydrogenase C-terminal domain-like"/>
    <property type="match status" value="1"/>
</dbReference>
<dbReference type="EMBL" id="QOIN01000055">
    <property type="protein sequence ID" value="RCG17313.1"/>
    <property type="molecule type" value="Genomic_DNA"/>
</dbReference>
<proteinExistence type="predicted"/>
<evidence type="ECO:0000313" key="3">
    <source>
        <dbReference type="EMBL" id="RCG17313.1"/>
    </source>
</evidence>
<name>A0A367EH63_9ACTN</name>
<reference evidence="3 4" key="1">
    <citation type="submission" date="2018-06" db="EMBL/GenBank/DDBJ databases">
        <title>Streptomyces reniochalinae sp. nov. and Streptomyces diacarnus sp. nov. from marine sponges.</title>
        <authorList>
            <person name="Li L."/>
        </authorList>
    </citation>
    <scope>NUCLEOTIDE SEQUENCE [LARGE SCALE GENOMIC DNA]</scope>
    <source>
        <strain evidence="3 4">LHW51701</strain>
    </source>
</reference>
<gene>
    <name evidence="3" type="ORF">DTL70_27445</name>
</gene>
<accession>A0A367EH63</accession>
<comment type="caution">
    <text evidence="3">The sequence shown here is derived from an EMBL/GenBank/DDBJ whole genome shotgun (WGS) entry which is preliminary data.</text>
</comment>
<dbReference type="Pfam" id="PF00441">
    <property type="entry name" value="Acyl-CoA_dh_1"/>
    <property type="match status" value="1"/>
</dbReference>
<sequence>MRRLPSPGSDTRGSDYMREVPVERIYRDVRVLRLYEGTSGAQRLFIGRNLMRREKPSRS</sequence>
<dbReference type="Proteomes" id="UP000252914">
    <property type="component" value="Unassembled WGS sequence"/>
</dbReference>
<dbReference type="Gene3D" id="1.20.140.10">
    <property type="entry name" value="Butyryl-CoA Dehydrogenase, subunit A, domain 3"/>
    <property type="match status" value="1"/>
</dbReference>
<protein>
    <recommendedName>
        <fullName evidence="2">Acyl-CoA dehydrogenase/oxidase C-terminal domain-containing protein</fullName>
    </recommendedName>
</protein>
<dbReference type="InterPro" id="IPR009075">
    <property type="entry name" value="AcylCo_DH/oxidase_C"/>
</dbReference>
<dbReference type="AlphaFoldDB" id="A0A367EH63"/>
<dbReference type="GO" id="GO:0016627">
    <property type="term" value="F:oxidoreductase activity, acting on the CH-CH group of donors"/>
    <property type="evidence" value="ECO:0007669"/>
    <property type="project" value="InterPro"/>
</dbReference>
<dbReference type="InterPro" id="IPR036250">
    <property type="entry name" value="AcylCo_DH-like_C"/>
</dbReference>
<feature type="domain" description="Acyl-CoA dehydrogenase/oxidase C-terminal" evidence="2">
    <location>
        <begin position="16"/>
        <end position="50"/>
    </location>
</feature>
<keyword evidence="1" id="KW-0285">Flavoprotein</keyword>